<keyword evidence="11 24" id="KW-0812">Transmembrane</keyword>
<evidence type="ECO:0000256" key="5">
    <source>
        <dbReference type="ARBA" id="ARBA00010185"/>
    </source>
</evidence>
<evidence type="ECO:0000256" key="15">
    <source>
        <dbReference type="ARBA" id="ARBA00023136"/>
    </source>
</evidence>
<comment type="pathway">
    <text evidence="3">Phospholipid metabolism; CDP-diacylglycerol biosynthesis; CDP-diacylglycerol from sn-glycerol 3-phosphate: step 3/3.</text>
</comment>
<comment type="pathway">
    <text evidence="4">Lipid metabolism.</text>
</comment>
<keyword evidence="16" id="KW-0594">Phospholipid biosynthesis</keyword>
<dbReference type="EC" id="2.7.7.41" evidence="6"/>
<protein>
    <recommendedName>
        <fullName evidence="7">Phosphatidate cytidylyltransferase</fullName>
        <ecNumber evidence="6">2.7.7.41</ecNumber>
    </recommendedName>
    <alternativeName>
        <fullName evidence="20">CDP-DAG synthase</fullName>
    </alternativeName>
    <alternativeName>
        <fullName evidence="22">CDP-DG synthase</fullName>
    </alternativeName>
    <alternativeName>
        <fullName evidence="18">CDP-diacylglycerol synthase</fullName>
    </alternativeName>
    <alternativeName>
        <fullName evidence="21">CDP-diglyceride pyrophosphorylase</fullName>
    </alternativeName>
    <alternativeName>
        <fullName evidence="23">CDP-diglyceride synthase</fullName>
    </alternativeName>
    <alternativeName>
        <fullName evidence="19">CTP:phosphatidate cytidylyltransferase</fullName>
    </alternativeName>
</protein>
<keyword evidence="17" id="KW-1208">Phospholipid metabolism</keyword>
<evidence type="ECO:0000256" key="9">
    <source>
        <dbReference type="ARBA" id="ARBA00022516"/>
    </source>
</evidence>
<evidence type="ECO:0000256" key="2">
    <source>
        <dbReference type="ARBA" id="ARBA00004651"/>
    </source>
</evidence>
<keyword evidence="15 24" id="KW-0472">Membrane</keyword>
<evidence type="ECO:0000256" key="20">
    <source>
        <dbReference type="ARBA" id="ARBA00032253"/>
    </source>
</evidence>
<dbReference type="PANTHER" id="PTHR46382">
    <property type="entry name" value="PHOSPHATIDATE CYTIDYLYLTRANSFERASE"/>
    <property type="match status" value="1"/>
</dbReference>
<reference evidence="25 26" key="1">
    <citation type="submission" date="2018-01" db="EMBL/GenBank/DDBJ databases">
        <title>Metagenomic assembled genomes from two thermal pools in the Uzon Caldera, Kamchatka, Russia.</title>
        <authorList>
            <person name="Wilkins L."/>
            <person name="Ettinger C."/>
        </authorList>
    </citation>
    <scope>NUCLEOTIDE SEQUENCE [LARGE SCALE GENOMIC DNA]</scope>
    <source>
        <strain evidence="25">ZAV-04</strain>
    </source>
</reference>
<feature type="transmembrane region" description="Helical" evidence="24">
    <location>
        <begin position="9"/>
        <end position="25"/>
    </location>
</feature>
<evidence type="ECO:0000256" key="18">
    <source>
        <dbReference type="ARBA" id="ARBA00029893"/>
    </source>
</evidence>
<comment type="caution">
    <text evidence="25">The sequence shown here is derived from an EMBL/GenBank/DDBJ whole genome shotgun (WGS) entry which is preliminary data.</text>
</comment>
<evidence type="ECO:0000313" key="25">
    <source>
        <dbReference type="EMBL" id="PMP69457.1"/>
    </source>
</evidence>
<dbReference type="Proteomes" id="UP000242288">
    <property type="component" value="Unassembled WGS sequence"/>
</dbReference>
<name>A0A2J6WGM5_9BACT</name>
<evidence type="ECO:0000256" key="16">
    <source>
        <dbReference type="ARBA" id="ARBA00023209"/>
    </source>
</evidence>
<proteinExistence type="inferred from homology"/>
<evidence type="ECO:0000256" key="8">
    <source>
        <dbReference type="ARBA" id="ARBA00022475"/>
    </source>
</evidence>
<dbReference type="AlphaFoldDB" id="A0A2J6WGM5"/>
<evidence type="ECO:0000256" key="1">
    <source>
        <dbReference type="ARBA" id="ARBA00001698"/>
    </source>
</evidence>
<organism evidence="25 26">
    <name type="scientific">Thermodesulfovibrio aggregans</name>
    <dbReference type="NCBI Taxonomy" id="86166"/>
    <lineage>
        <taxon>Bacteria</taxon>
        <taxon>Pseudomonadati</taxon>
        <taxon>Nitrospirota</taxon>
        <taxon>Thermodesulfovibrionia</taxon>
        <taxon>Thermodesulfovibrionales</taxon>
        <taxon>Thermodesulfovibrionaceae</taxon>
        <taxon>Thermodesulfovibrio</taxon>
    </lineage>
</organism>
<evidence type="ECO:0000256" key="3">
    <source>
        <dbReference type="ARBA" id="ARBA00005119"/>
    </source>
</evidence>
<keyword evidence="9" id="KW-0444">Lipid biosynthesis</keyword>
<feature type="transmembrane region" description="Helical" evidence="24">
    <location>
        <begin position="198"/>
        <end position="218"/>
    </location>
</feature>
<evidence type="ECO:0000256" key="14">
    <source>
        <dbReference type="ARBA" id="ARBA00023098"/>
    </source>
</evidence>
<feature type="transmembrane region" description="Helical" evidence="24">
    <location>
        <begin position="55"/>
        <end position="72"/>
    </location>
</feature>
<evidence type="ECO:0000256" key="22">
    <source>
        <dbReference type="ARBA" id="ARBA00032743"/>
    </source>
</evidence>
<comment type="catalytic activity">
    <reaction evidence="1">
        <text>a 1,2-diacyl-sn-glycero-3-phosphate + CTP + H(+) = a CDP-1,2-diacyl-sn-glycerol + diphosphate</text>
        <dbReference type="Rhea" id="RHEA:16229"/>
        <dbReference type="ChEBI" id="CHEBI:15378"/>
        <dbReference type="ChEBI" id="CHEBI:33019"/>
        <dbReference type="ChEBI" id="CHEBI:37563"/>
        <dbReference type="ChEBI" id="CHEBI:58332"/>
        <dbReference type="ChEBI" id="CHEBI:58608"/>
        <dbReference type="EC" id="2.7.7.41"/>
    </reaction>
</comment>
<evidence type="ECO:0000256" key="4">
    <source>
        <dbReference type="ARBA" id="ARBA00005189"/>
    </source>
</evidence>
<feature type="transmembrane region" description="Helical" evidence="24">
    <location>
        <begin position="173"/>
        <end position="192"/>
    </location>
</feature>
<dbReference type="Pfam" id="PF01148">
    <property type="entry name" value="CTP_transf_1"/>
    <property type="match status" value="1"/>
</dbReference>
<keyword evidence="12" id="KW-0548">Nucleotidyltransferase</keyword>
<keyword evidence="8" id="KW-1003">Cell membrane</keyword>
<gene>
    <name evidence="25" type="ORF">C0186_06710</name>
</gene>
<evidence type="ECO:0000256" key="17">
    <source>
        <dbReference type="ARBA" id="ARBA00023264"/>
    </source>
</evidence>
<evidence type="ECO:0000256" key="11">
    <source>
        <dbReference type="ARBA" id="ARBA00022692"/>
    </source>
</evidence>
<comment type="similarity">
    <text evidence="5">Belongs to the CDS family.</text>
</comment>
<evidence type="ECO:0000256" key="19">
    <source>
        <dbReference type="ARBA" id="ARBA00031825"/>
    </source>
</evidence>
<feature type="transmembrane region" description="Helical" evidence="24">
    <location>
        <begin position="108"/>
        <end position="127"/>
    </location>
</feature>
<accession>A0A2J6WGM5</accession>
<feature type="transmembrane region" description="Helical" evidence="24">
    <location>
        <begin position="78"/>
        <end position="96"/>
    </location>
</feature>
<keyword evidence="14" id="KW-0443">Lipid metabolism</keyword>
<dbReference type="GO" id="GO:0016024">
    <property type="term" value="P:CDP-diacylglycerol biosynthetic process"/>
    <property type="evidence" value="ECO:0007669"/>
    <property type="project" value="TreeGrafter"/>
</dbReference>
<evidence type="ECO:0000256" key="12">
    <source>
        <dbReference type="ARBA" id="ARBA00022695"/>
    </source>
</evidence>
<evidence type="ECO:0000256" key="21">
    <source>
        <dbReference type="ARBA" id="ARBA00032396"/>
    </source>
</evidence>
<keyword evidence="13 24" id="KW-1133">Transmembrane helix</keyword>
<dbReference type="GO" id="GO:0005886">
    <property type="term" value="C:plasma membrane"/>
    <property type="evidence" value="ECO:0007669"/>
    <property type="project" value="UniProtKB-SubCell"/>
</dbReference>
<keyword evidence="10" id="KW-0808">Transferase</keyword>
<sequence>MNLQGHKKRILVALITLPLLLLLIVKLPPYFFLAFLTAVCATGMWEFLKMYKTHGFWIGFGIFCSVIIFLLNCVYPQFALNYYATAFAVITIIRLISKKEPQYALSEISPVMIGLLYIPSLLVFHWFLREHGWQWIIYLYAVVWSADSFAYYIGKGFGKKKLYPEVSPKKTWAGAYGSIVGGIIASLLFGNFLLSKPFVKLLIAGFLIGFISIFGDLVESMFKRDAQVKDSSFLFPEHGGVLDKIDSMLFAGVLLYFFMRLM</sequence>
<evidence type="ECO:0000256" key="6">
    <source>
        <dbReference type="ARBA" id="ARBA00012487"/>
    </source>
</evidence>
<dbReference type="PANTHER" id="PTHR46382:SF1">
    <property type="entry name" value="PHOSPHATIDATE CYTIDYLYLTRANSFERASE"/>
    <property type="match status" value="1"/>
</dbReference>
<feature type="transmembrane region" description="Helical" evidence="24">
    <location>
        <begin position="133"/>
        <end position="153"/>
    </location>
</feature>
<evidence type="ECO:0000256" key="10">
    <source>
        <dbReference type="ARBA" id="ARBA00022679"/>
    </source>
</evidence>
<evidence type="ECO:0000256" key="7">
    <source>
        <dbReference type="ARBA" id="ARBA00019373"/>
    </source>
</evidence>
<dbReference type="GO" id="GO:0004605">
    <property type="term" value="F:phosphatidate cytidylyltransferase activity"/>
    <property type="evidence" value="ECO:0007669"/>
    <property type="project" value="UniProtKB-EC"/>
</dbReference>
<dbReference type="EMBL" id="PNIO01000060">
    <property type="protein sequence ID" value="PMP69457.1"/>
    <property type="molecule type" value="Genomic_DNA"/>
</dbReference>
<comment type="subcellular location">
    <subcellularLocation>
        <location evidence="2">Cell membrane</location>
        <topology evidence="2">Multi-pass membrane protein</topology>
    </subcellularLocation>
</comment>
<evidence type="ECO:0000313" key="26">
    <source>
        <dbReference type="Proteomes" id="UP000242288"/>
    </source>
</evidence>
<evidence type="ECO:0000256" key="24">
    <source>
        <dbReference type="SAM" id="Phobius"/>
    </source>
</evidence>
<evidence type="ECO:0000256" key="13">
    <source>
        <dbReference type="ARBA" id="ARBA00022989"/>
    </source>
</evidence>
<evidence type="ECO:0000256" key="23">
    <source>
        <dbReference type="ARBA" id="ARBA00033406"/>
    </source>
</evidence>